<dbReference type="EMBL" id="AQFM01000048">
    <property type="protein sequence ID" value="EOR02450.1"/>
    <property type="molecule type" value="Genomic_DNA"/>
</dbReference>
<evidence type="ECO:0000256" key="2">
    <source>
        <dbReference type="ARBA" id="ARBA00022481"/>
    </source>
</evidence>
<evidence type="ECO:0000256" key="1">
    <source>
        <dbReference type="ARBA" id="ARBA00005233"/>
    </source>
</evidence>
<keyword evidence="3" id="KW-0281">Fimbrium</keyword>
<dbReference type="InterPro" id="IPR001082">
    <property type="entry name" value="Pilin"/>
</dbReference>
<proteinExistence type="inferred from homology"/>
<dbReference type="AlphaFoldDB" id="R9AK30"/>
<keyword evidence="4" id="KW-0472">Membrane</keyword>
<dbReference type="PROSITE" id="PS00409">
    <property type="entry name" value="PROKAR_NTER_METHYL"/>
    <property type="match status" value="1"/>
</dbReference>
<comment type="caution">
    <text evidence="5">The sequence shown here is derived from an EMBL/GenBank/DDBJ whole genome shotgun (WGS) entry which is preliminary data.</text>
</comment>
<accession>R9AK30</accession>
<keyword evidence="4" id="KW-0812">Transmembrane</keyword>
<dbReference type="PANTHER" id="PTHR30093">
    <property type="entry name" value="GENERAL SECRETION PATHWAY PROTEIN G"/>
    <property type="match status" value="1"/>
</dbReference>
<dbReference type="Pfam" id="PF07963">
    <property type="entry name" value="N_methyl"/>
    <property type="match status" value="1"/>
</dbReference>
<dbReference type="OrthoDB" id="115249at2"/>
<dbReference type="Pfam" id="PF00114">
    <property type="entry name" value="Pilin"/>
    <property type="match status" value="1"/>
</dbReference>
<dbReference type="InterPro" id="IPR045584">
    <property type="entry name" value="Pilin-like"/>
</dbReference>
<dbReference type="Gene3D" id="3.30.700.10">
    <property type="entry name" value="Glycoprotein, Type 4 Pilin"/>
    <property type="match status" value="1"/>
</dbReference>
<gene>
    <name evidence="5" type="ORF">I593_03718</name>
</gene>
<dbReference type="GO" id="GO:0043107">
    <property type="term" value="P:type IV pilus-dependent motility"/>
    <property type="evidence" value="ECO:0007669"/>
    <property type="project" value="TreeGrafter"/>
</dbReference>
<dbReference type="RefSeq" id="WP_016168695.1">
    <property type="nucleotide sequence ID" value="NZ_JHZG01000003.1"/>
</dbReference>
<dbReference type="InterPro" id="IPR012902">
    <property type="entry name" value="N_methyl_site"/>
</dbReference>
<evidence type="ECO:0000313" key="5">
    <source>
        <dbReference type="EMBL" id="EOR02450.1"/>
    </source>
</evidence>
<dbReference type="GO" id="GO:0007155">
    <property type="term" value="P:cell adhesion"/>
    <property type="evidence" value="ECO:0007669"/>
    <property type="project" value="InterPro"/>
</dbReference>
<dbReference type="SUPFAM" id="SSF54523">
    <property type="entry name" value="Pili subunits"/>
    <property type="match status" value="1"/>
</dbReference>
<dbReference type="eggNOG" id="COG4969">
    <property type="taxonomic scope" value="Bacteria"/>
</dbReference>
<sequence length="147" mass="15313">MNAQKGFTLIELMIVVAIIGILAAIAIPAYQDYIVRSKVTEGLNLASSYKTVIAENAGNGASDLTLGIPNFVATKNVSKIEAAPTTGVITITYTADAKGVVITLTPKDGAETGTAIKNKTVPANQISWVCAVNNTANSKYVPANCRV</sequence>
<protein>
    <submittedName>
        <fullName evidence="5">Fimbrial protein</fullName>
    </submittedName>
</protein>
<name>R9AK30_9GAMM</name>
<keyword evidence="6" id="KW-1185">Reference proteome</keyword>
<reference evidence="5 6" key="1">
    <citation type="submission" date="2013-03" db="EMBL/GenBank/DDBJ databases">
        <title>The Genome Sequence of Acinetobacter tandoii CIP 107469.</title>
        <authorList>
            <consortium name="The Broad Institute Genome Sequencing Platform"/>
            <consortium name="The Broad Institute Genome Sequencing Center for Infectious Disease"/>
            <person name="Cerqueira G."/>
            <person name="Feldgarden M."/>
            <person name="Courvalin P."/>
            <person name="Perichon B."/>
            <person name="Grillot-Courvalin C."/>
            <person name="Clermont D."/>
            <person name="Rocha E."/>
            <person name="Yoon E.-J."/>
            <person name="Nemec A."/>
            <person name="Walker B."/>
            <person name="Young S.K."/>
            <person name="Zeng Q."/>
            <person name="Gargeya S."/>
            <person name="Fitzgerald M."/>
            <person name="Haas B."/>
            <person name="Abouelleil A."/>
            <person name="Alvarado L."/>
            <person name="Arachchi H.M."/>
            <person name="Berlin A.M."/>
            <person name="Chapman S.B."/>
            <person name="Dewar J."/>
            <person name="Goldberg J."/>
            <person name="Griggs A."/>
            <person name="Gujja S."/>
            <person name="Hansen M."/>
            <person name="Howarth C."/>
            <person name="Imamovic A."/>
            <person name="Larimer J."/>
            <person name="McCowan C."/>
            <person name="Murphy C."/>
            <person name="Neiman D."/>
            <person name="Pearson M."/>
            <person name="Priest M."/>
            <person name="Roberts A."/>
            <person name="Saif S."/>
            <person name="Shea T."/>
            <person name="Sisk P."/>
            <person name="Sykes S."/>
            <person name="Wortman J."/>
            <person name="Nusbaum C."/>
            <person name="Birren B."/>
        </authorList>
    </citation>
    <scope>NUCLEOTIDE SEQUENCE [LARGE SCALE GENOMIC DNA]</scope>
    <source>
        <strain evidence="5 6">CIP 107469</strain>
    </source>
</reference>
<keyword evidence="4" id="KW-1133">Transmembrane helix</keyword>
<organism evidence="5 6">
    <name type="scientific">Acinetobacter tandoii DSM 14970 = CIP 107469</name>
    <dbReference type="NCBI Taxonomy" id="1120927"/>
    <lineage>
        <taxon>Bacteria</taxon>
        <taxon>Pseudomonadati</taxon>
        <taxon>Pseudomonadota</taxon>
        <taxon>Gammaproteobacteria</taxon>
        <taxon>Moraxellales</taxon>
        <taxon>Moraxellaceae</taxon>
        <taxon>Acinetobacter</taxon>
    </lineage>
</organism>
<dbReference type="PANTHER" id="PTHR30093:SF34">
    <property type="entry name" value="PREPILIN PEPTIDASE-DEPENDENT PROTEIN D"/>
    <property type="match status" value="1"/>
</dbReference>
<dbReference type="Proteomes" id="UP000016201">
    <property type="component" value="Unassembled WGS sequence"/>
</dbReference>
<dbReference type="GO" id="GO:0044096">
    <property type="term" value="C:type IV pilus"/>
    <property type="evidence" value="ECO:0007669"/>
    <property type="project" value="TreeGrafter"/>
</dbReference>
<evidence type="ECO:0000256" key="3">
    <source>
        <dbReference type="RuleBase" id="RU000389"/>
    </source>
</evidence>
<dbReference type="PATRIC" id="fig|1120927.3.peg.3619"/>
<dbReference type="NCBIfam" id="TIGR02532">
    <property type="entry name" value="IV_pilin_GFxxxE"/>
    <property type="match status" value="1"/>
</dbReference>
<keyword evidence="2" id="KW-0488">Methylation</keyword>
<evidence type="ECO:0000256" key="4">
    <source>
        <dbReference type="SAM" id="Phobius"/>
    </source>
</evidence>
<comment type="similarity">
    <text evidence="1 3">Belongs to the N-Me-Phe pilin family.</text>
</comment>
<evidence type="ECO:0000313" key="6">
    <source>
        <dbReference type="Proteomes" id="UP000016201"/>
    </source>
</evidence>
<feature type="transmembrane region" description="Helical" evidence="4">
    <location>
        <begin position="12"/>
        <end position="30"/>
    </location>
</feature>